<name>W8DW07_9FLOR</name>
<reference evidence="1" key="1">
    <citation type="journal article" date="2014" name="Phycologia">
        <title>Highly conserved organellar genomes in the Gracilariales as inferred using new data from the Hawaiian invasive red alga Gracilaria salicornia (Rhodophyta).</title>
        <authorList>
            <person name="Campbell M.A."/>
            <person name="Presting G.G."/>
            <person name="Bennett M.S."/>
            <person name="Sherwood A.R."/>
        </authorList>
    </citation>
    <scope>NUCLEOTIDE SEQUENCE</scope>
</reference>
<sequence length="449" mass="54479">MTLLPEQILNLHQLESSISFLKKEKVIKDCTYNVIVTHKGLIIYIKYSLYSNQVNYTYNQENINIFKNNALVLSGHMNYAIKGFRFKYLRSWLKKFVLFKSKQLYMLDFKHHWNFTDNLHIKLNSSTTSTKTNIKLSFLQRIKDYINIYFLYTYYIIYYYKFTYTYNYIQILNSNFFLEEISNLRMITKNFKVELQYDFKNSPNIIQKVVIQSEEQHFISIYTYSYQNIETNIHHFLYSIPKLKNLPALYLLFLVKQTKFRYSNTTNYLALYLHFLFYNNIKISKWVNYIINLHPYITLNYIKIFNLPSVLPYIYNHTIQLEATINIFDMTKNLMVPDSYWYRHENTNKKIIYNSKLLNTANYLFNIKYKIYPIKYISIYLLINHINNISYNILYLPDIHLSELIYCNHNRVGIGVNLYTPFKEKPFVFIEYFINDRYKNMIYIGTSFS</sequence>
<dbReference type="EMBL" id="KF861575">
    <property type="protein sequence ID" value="AHH24636.1"/>
    <property type="molecule type" value="Genomic_DNA"/>
</dbReference>
<protein>
    <submittedName>
        <fullName evidence="1">Uncharacterized protein</fullName>
    </submittedName>
</protein>
<dbReference type="RefSeq" id="YP_009019668.1">
    <property type="nucleotide sequence ID" value="NC_023785.1"/>
</dbReference>
<geneLocation type="chloroplast" evidence="1"/>
<dbReference type="AlphaFoldDB" id="W8DW07"/>
<accession>W8DW07</accession>
<evidence type="ECO:0000313" key="1">
    <source>
        <dbReference type="EMBL" id="AHH24636.1"/>
    </source>
</evidence>
<organism evidence="1">
    <name type="scientific">Gracilaria salicornia</name>
    <dbReference type="NCBI Taxonomy" id="172968"/>
    <lineage>
        <taxon>Eukaryota</taxon>
        <taxon>Rhodophyta</taxon>
        <taxon>Florideophyceae</taxon>
        <taxon>Rhodymeniophycidae</taxon>
        <taxon>Gracilariales</taxon>
        <taxon>Gracilariaceae</taxon>
        <taxon>Gracilaria</taxon>
    </lineage>
</organism>
<keyword evidence="1" id="KW-0934">Plastid</keyword>
<dbReference type="GeneID" id="18681145"/>
<keyword evidence="1" id="KW-0150">Chloroplast</keyword>
<proteinExistence type="predicted"/>